<gene>
    <name evidence="10" type="ORF">SAMN04488005_1037</name>
</gene>
<feature type="transmembrane region" description="Helical" evidence="8">
    <location>
        <begin position="502"/>
        <end position="524"/>
    </location>
</feature>
<feature type="transmembrane region" description="Helical" evidence="8">
    <location>
        <begin position="590"/>
        <end position="613"/>
    </location>
</feature>
<evidence type="ECO:0000259" key="9">
    <source>
        <dbReference type="Pfam" id="PF06808"/>
    </source>
</evidence>
<protein>
    <submittedName>
        <fullName evidence="10">C4-dicarboxylate transporter, DctM subunit</fullName>
    </submittedName>
</protein>
<feature type="domain" description="TRAP C4-dicarboxylate transport system permease DctM subunit" evidence="9">
    <location>
        <begin position="7"/>
        <end position="266"/>
    </location>
</feature>
<feature type="transmembrane region" description="Helical" evidence="8">
    <location>
        <begin position="316"/>
        <end position="336"/>
    </location>
</feature>
<proteinExistence type="predicted"/>
<dbReference type="EMBL" id="FOYP01000001">
    <property type="protein sequence ID" value="SFR36902.1"/>
    <property type="molecule type" value="Genomic_DNA"/>
</dbReference>
<reference evidence="11" key="1">
    <citation type="submission" date="2016-10" db="EMBL/GenBank/DDBJ databases">
        <authorList>
            <person name="Varghese N."/>
            <person name="Submissions S."/>
        </authorList>
    </citation>
    <scope>NUCLEOTIDE SEQUENCE [LARGE SCALE GENOMIC DNA]</scope>
    <source>
        <strain evidence="11">DSM 26879</strain>
    </source>
</reference>
<evidence type="ECO:0000256" key="8">
    <source>
        <dbReference type="SAM" id="Phobius"/>
    </source>
</evidence>
<feature type="transmembrane region" description="Helical" evidence="8">
    <location>
        <begin position="172"/>
        <end position="194"/>
    </location>
</feature>
<evidence type="ECO:0000313" key="11">
    <source>
        <dbReference type="Proteomes" id="UP000199478"/>
    </source>
</evidence>
<evidence type="ECO:0000256" key="4">
    <source>
        <dbReference type="ARBA" id="ARBA00022692"/>
    </source>
</evidence>
<keyword evidence="3 7" id="KW-0997">Cell inner membrane</keyword>
<feature type="transmembrane region" description="Helical" evidence="8">
    <location>
        <begin position="47"/>
        <end position="70"/>
    </location>
</feature>
<feature type="transmembrane region" description="Helical" evidence="8">
    <location>
        <begin position="556"/>
        <end position="578"/>
    </location>
</feature>
<feature type="transmembrane region" description="Helical" evidence="8">
    <location>
        <begin position="138"/>
        <end position="160"/>
    </location>
</feature>
<dbReference type="GO" id="GO:0022857">
    <property type="term" value="F:transmembrane transporter activity"/>
    <property type="evidence" value="ECO:0007669"/>
    <property type="project" value="UniProtKB-UniRule"/>
</dbReference>
<feature type="transmembrane region" description="Helical" evidence="8">
    <location>
        <begin position="285"/>
        <end position="304"/>
    </location>
</feature>
<dbReference type="AlphaFoldDB" id="A0A1I6G412"/>
<feature type="transmembrane region" description="Helical" evidence="8">
    <location>
        <begin position="114"/>
        <end position="131"/>
    </location>
</feature>
<keyword evidence="6 8" id="KW-0472">Membrane</keyword>
<feature type="domain" description="TRAP C4-dicarboxylate transport system permease DctM subunit" evidence="9">
    <location>
        <begin position="459"/>
        <end position="614"/>
    </location>
</feature>
<evidence type="ECO:0000256" key="7">
    <source>
        <dbReference type="RuleBase" id="RU369079"/>
    </source>
</evidence>
<feature type="transmembrane region" description="Helical" evidence="8">
    <location>
        <begin position="247"/>
        <end position="264"/>
    </location>
</feature>
<evidence type="ECO:0000256" key="5">
    <source>
        <dbReference type="ARBA" id="ARBA00022989"/>
    </source>
</evidence>
<evidence type="ECO:0000256" key="6">
    <source>
        <dbReference type="ARBA" id="ARBA00023136"/>
    </source>
</evidence>
<feature type="transmembrane region" description="Helical" evidence="8">
    <location>
        <begin position="382"/>
        <end position="415"/>
    </location>
</feature>
<keyword evidence="5 8" id="KW-1133">Transmembrane helix</keyword>
<sequence length="630" mass="66369">MEVALLFIMIIGLLMLGVPIAVALGFSSIMFQLMFSDTSLAQVAQTMYQAMAGHYTLLAIPFFILASSFMSTGGVAKRIIRFAIACVGHLQGGLAIAGVLACMMFAALSGSSPATVVAIGSIVIAAMRQVGYSKEFAAGVICNAGTLGILIPPSIVMVVYASATDVSVGRMFLAGVIPGLLAGLMLMVTIYVIARIRNMPKGEWLGWGEVSGALIDAFWGLMLIAIIMVGIYGFPGITGAIFTPTEAAAVASIYAFFVAIFVYRDIGPLKSRPWLSEDEYPALSLGFRVIVFALIGFCLHYFPSSNAPDAFYPRRIGGPVAFGWVALCLVTGWAMLTFHAQRGLIGRVMILVLGVLPAIAAVVYVAPGVYSSIAVSATAATGLAWFGVIIGIVVATFVGALLGLCAALPATIFVFSLRVSSKAAEETGTGYRQSLGGAVLSFAKGVANSVVYFVPAFVHKDTRAALFDAGKLTITLMFIIANALLLKHVLTDEQIPQHIADAMLGAGMGPITFLIMVNVILLIGGQFMEPSGLIVIVAPLVFPIAIQLGIDPIHLGIIMVVNMEIGMITPPVGLNLFVTSGVAGMPVMAVVRAALPFLAVLFVFLIMVTYIPWISTYLPTLFMGPEIIVN</sequence>
<comment type="subcellular location">
    <subcellularLocation>
        <location evidence="1 7">Cell inner membrane</location>
        <topology evidence="1 7">Multi-pass membrane protein</topology>
    </subcellularLocation>
</comment>
<dbReference type="OrthoDB" id="9790209at2"/>
<dbReference type="InterPro" id="IPR010656">
    <property type="entry name" value="DctM"/>
</dbReference>
<organism evidence="10 11">
    <name type="scientific">Yoonia tamlensis</name>
    <dbReference type="NCBI Taxonomy" id="390270"/>
    <lineage>
        <taxon>Bacteria</taxon>
        <taxon>Pseudomonadati</taxon>
        <taxon>Pseudomonadota</taxon>
        <taxon>Alphaproteobacteria</taxon>
        <taxon>Rhodobacterales</taxon>
        <taxon>Paracoccaceae</taxon>
        <taxon>Yoonia</taxon>
    </lineage>
</organism>
<dbReference type="GO" id="GO:0005886">
    <property type="term" value="C:plasma membrane"/>
    <property type="evidence" value="ECO:0007669"/>
    <property type="project" value="UniProtKB-SubCell"/>
</dbReference>
<keyword evidence="11" id="KW-1185">Reference proteome</keyword>
<dbReference type="Proteomes" id="UP000199478">
    <property type="component" value="Unassembled WGS sequence"/>
</dbReference>
<evidence type="ECO:0000256" key="1">
    <source>
        <dbReference type="ARBA" id="ARBA00004429"/>
    </source>
</evidence>
<feature type="transmembrane region" description="Helical" evidence="8">
    <location>
        <begin position="472"/>
        <end position="490"/>
    </location>
</feature>
<feature type="transmembrane region" description="Helical" evidence="8">
    <location>
        <begin position="214"/>
        <end position="235"/>
    </location>
</feature>
<evidence type="ECO:0000256" key="2">
    <source>
        <dbReference type="ARBA" id="ARBA00022475"/>
    </source>
</evidence>
<accession>A0A1I6G412</accession>
<feature type="transmembrane region" description="Helical" evidence="8">
    <location>
        <begin position="82"/>
        <end position="108"/>
    </location>
</feature>
<dbReference type="PANTHER" id="PTHR33362">
    <property type="entry name" value="SIALIC ACID TRAP TRANSPORTER PERMEASE PROTEIN SIAT-RELATED"/>
    <property type="match status" value="1"/>
</dbReference>
<dbReference type="STRING" id="390270.SAMN04488005_1037"/>
<keyword evidence="4 8" id="KW-0812">Transmembrane</keyword>
<comment type="function">
    <text evidence="7">Part of the tripartite ATP-independent periplasmic (TRAP) transport system.</text>
</comment>
<dbReference type="GO" id="GO:0015740">
    <property type="term" value="P:C4-dicarboxylate transport"/>
    <property type="evidence" value="ECO:0007669"/>
    <property type="project" value="TreeGrafter"/>
</dbReference>
<dbReference type="InterPro" id="IPR004681">
    <property type="entry name" value="TRAP_DctM"/>
</dbReference>
<dbReference type="PANTHER" id="PTHR33362:SF5">
    <property type="entry name" value="C4-DICARBOXYLATE TRAP TRANSPORTER LARGE PERMEASE PROTEIN DCTM"/>
    <property type="match status" value="1"/>
</dbReference>
<dbReference type="Pfam" id="PF06808">
    <property type="entry name" value="DctM"/>
    <property type="match status" value="2"/>
</dbReference>
<keyword evidence="7" id="KW-0813">Transport</keyword>
<feature type="transmembrane region" description="Helical" evidence="8">
    <location>
        <begin position="531"/>
        <end position="550"/>
    </location>
</feature>
<evidence type="ECO:0000256" key="3">
    <source>
        <dbReference type="ARBA" id="ARBA00022519"/>
    </source>
</evidence>
<feature type="transmembrane region" description="Helical" evidence="8">
    <location>
        <begin position="348"/>
        <end position="370"/>
    </location>
</feature>
<evidence type="ECO:0000313" key="10">
    <source>
        <dbReference type="EMBL" id="SFR36902.1"/>
    </source>
</evidence>
<keyword evidence="2" id="KW-1003">Cell membrane</keyword>
<name>A0A1I6G412_9RHOB</name>